<comment type="caution">
    <text evidence="1">The sequence shown here is derived from an EMBL/GenBank/DDBJ whole genome shotgun (WGS) entry which is preliminary data.</text>
</comment>
<reference evidence="1" key="1">
    <citation type="journal article" date="2023" name="Insect Mol. Biol.">
        <title>Genome sequencing provides insights into the evolution of gene families encoding plant cell wall-degrading enzymes in longhorned beetles.</title>
        <authorList>
            <person name="Shin N.R."/>
            <person name="Okamura Y."/>
            <person name="Kirsch R."/>
            <person name="Pauchet Y."/>
        </authorList>
    </citation>
    <scope>NUCLEOTIDE SEQUENCE</scope>
    <source>
        <strain evidence="1">RBIC_L_NR</strain>
    </source>
</reference>
<dbReference type="AlphaFoldDB" id="A0AAV8YCG9"/>
<evidence type="ECO:0000313" key="2">
    <source>
        <dbReference type="Proteomes" id="UP001162156"/>
    </source>
</evidence>
<accession>A0AAV8YCG9</accession>
<dbReference type="InterPro" id="IPR008042">
    <property type="entry name" value="Retrotrans_Pao"/>
</dbReference>
<sequence length="609" mass="70315">MYMDDVISSVPDVESAYETHSQLVNLFQSGGFPLLKWVSNSRQLLDKIPSHLKSTKMIEFDKTNLKILGLQWNPYLDRFTFKLNFQLVHCTKRNLLSCVARIFDPLGFLSPITLFIKLLIKKLWSLNFDWDQVAPVEISNAWTKFQKELYCLNEIQIPRHLLIFEKVSVSLIGFSDASMNAYAVVIYVRTADDSGNVNVNLLCSRSKVSPNSKISLPRLELCAATLLAQLLAHVQETYNLRKPVNEIYAFCDSMITLHWIHSTTRKWKPFVSNRVSKIKYFLSPPHWFFVPTQENVSDCASRGLTPLGITNHSTWLSGPTWLKLPLSDWPVKPLNKTPNVDQISSEDECVLLSLLKPDISPLYGLIEYFSSWTKLLHSTICVLRFAQILPHRNRIKADFEKSELMLIRAANNPKFPKFNKNFSKSIHAVDENASSKDEYLFIGSVEQTTREVDGIVSVSEKSWATVVTINDREVNFKLDTGAMANVIPVLDHTKYAWRMVEFFIRNRRFIKPWFHSSEHGPYDKNEQRQNKTNKHEVVEDFSTYMYKTIRVENNVTQENPIWIDVEEPCSSRDIDNFSKNLNSFENENASRGHLEDSLMDRENANEILN</sequence>
<keyword evidence="2" id="KW-1185">Reference proteome</keyword>
<organism evidence="1 2">
    <name type="scientific">Rhamnusium bicolor</name>
    <dbReference type="NCBI Taxonomy" id="1586634"/>
    <lineage>
        <taxon>Eukaryota</taxon>
        <taxon>Metazoa</taxon>
        <taxon>Ecdysozoa</taxon>
        <taxon>Arthropoda</taxon>
        <taxon>Hexapoda</taxon>
        <taxon>Insecta</taxon>
        <taxon>Pterygota</taxon>
        <taxon>Neoptera</taxon>
        <taxon>Endopterygota</taxon>
        <taxon>Coleoptera</taxon>
        <taxon>Polyphaga</taxon>
        <taxon>Cucujiformia</taxon>
        <taxon>Chrysomeloidea</taxon>
        <taxon>Cerambycidae</taxon>
        <taxon>Lepturinae</taxon>
        <taxon>Rhagiini</taxon>
        <taxon>Rhamnusium</taxon>
    </lineage>
</organism>
<evidence type="ECO:0000313" key="1">
    <source>
        <dbReference type="EMBL" id="KAJ8948801.1"/>
    </source>
</evidence>
<dbReference type="Proteomes" id="UP001162156">
    <property type="component" value="Unassembled WGS sequence"/>
</dbReference>
<dbReference type="Pfam" id="PF05380">
    <property type="entry name" value="Peptidase_A17"/>
    <property type="match status" value="1"/>
</dbReference>
<gene>
    <name evidence="1" type="ORF">NQ314_008349</name>
</gene>
<dbReference type="EMBL" id="JANEYF010002273">
    <property type="protein sequence ID" value="KAJ8948801.1"/>
    <property type="molecule type" value="Genomic_DNA"/>
</dbReference>
<proteinExistence type="predicted"/>
<dbReference type="PANTHER" id="PTHR47331">
    <property type="entry name" value="PHD-TYPE DOMAIN-CONTAINING PROTEIN"/>
    <property type="match status" value="1"/>
</dbReference>
<protein>
    <submittedName>
        <fullName evidence="1">Uncharacterized protein</fullName>
    </submittedName>
</protein>
<name>A0AAV8YCG9_9CUCU</name>